<reference evidence="5" key="2">
    <citation type="submission" date="2020-05" db="EMBL/GenBank/DDBJ databases">
        <authorList>
            <person name="Kim H.-S."/>
            <person name="Proctor R.H."/>
            <person name="Brown D.W."/>
        </authorList>
    </citation>
    <scope>NUCLEOTIDE SEQUENCE</scope>
    <source>
        <strain evidence="5">NRRL 22465</strain>
    </source>
</reference>
<feature type="region of interest" description="Disordered" evidence="1">
    <location>
        <begin position="655"/>
        <end position="708"/>
    </location>
</feature>
<keyword evidence="2" id="KW-0812">Transmembrane</keyword>
<feature type="region of interest" description="Disordered" evidence="1">
    <location>
        <begin position="530"/>
        <end position="623"/>
    </location>
</feature>
<feature type="compositionally biased region" description="Basic and acidic residues" evidence="1">
    <location>
        <begin position="669"/>
        <end position="690"/>
    </location>
</feature>
<protein>
    <recommendedName>
        <fullName evidence="4">Wbp11/ELF5/Saf1 N-terminal domain-containing protein</fullName>
    </recommendedName>
</protein>
<comment type="caution">
    <text evidence="5">The sequence shown here is derived from an EMBL/GenBank/DDBJ whole genome shotgun (WGS) entry which is preliminary data.</text>
</comment>
<feature type="signal peptide" evidence="3">
    <location>
        <begin position="1"/>
        <end position="25"/>
    </location>
</feature>
<keyword evidence="2" id="KW-1133">Transmembrane helix</keyword>
<feature type="region of interest" description="Disordered" evidence="1">
    <location>
        <begin position="270"/>
        <end position="299"/>
    </location>
</feature>
<evidence type="ECO:0000256" key="1">
    <source>
        <dbReference type="SAM" id="MobiDB-lite"/>
    </source>
</evidence>
<gene>
    <name evidence="5" type="ORF">FZEAL_9407</name>
</gene>
<proteinExistence type="predicted"/>
<dbReference type="GO" id="GO:0006396">
    <property type="term" value="P:RNA processing"/>
    <property type="evidence" value="ECO:0007669"/>
    <property type="project" value="InterPro"/>
</dbReference>
<feature type="region of interest" description="Disordered" evidence="1">
    <location>
        <begin position="123"/>
        <end position="149"/>
    </location>
</feature>
<feature type="region of interest" description="Disordered" evidence="1">
    <location>
        <begin position="208"/>
        <end position="255"/>
    </location>
</feature>
<evidence type="ECO:0000256" key="2">
    <source>
        <dbReference type="SAM" id="Phobius"/>
    </source>
</evidence>
<evidence type="ECO:0000256" key="3">
    <source>
        <dbReference type="SAM" id="SignalP"/>
    </source>
</evidence>
<feature type="compositionally biased region" description="Polar residues" evidence="1">
    <location>
        <begin position="135"/>
        <end position="144"/>
    </location>
</feature>
<feature type="domain" description="Wbp11/ELF5/Saf1 N-terminal" evidence="4">
    <location>
        <begin position="449"/>
        <end position="521"/>
    </location>
</feature>
<name>A0A8H4UBM2_9HYPO</name>
<feature type="compositionally biased region" description="Pro residues" evidence="1">
    <location>
        <begin position="240"/>
        <end position="250"/>
    </location>
</feature>
<organism evidence="5 6">
    <name type="scientific">Fusarium zealandicum</name>
    <dbReference type="NCBI Taxonomy" id="1053134"/>
    <lineage>
        <taxon>Eukaryota</taxon>
        <taxon>Fungi</taxon>
        <taxon>Dikarya</taxon>
        <taxon>Ascomycota</taxon>
        <taxon>Pezizomycotina</taxon>
        <taxon>Sordariomycetes</taxon>
        <taxon>Hypocreomycetidae</taxon>
        <taxon>Hypocreales</taxon>
        <taxon>Nectriaceae</taxon>
        <taxon>Fusarium</taxon>
        <taxon>Fusarium staphyleae species complex</taxon>
    </lineage>
</organism>
<reference evidence="5" key="1">
    <citation type="journal article" date="2020" name="BMC Genomics">
        <title>Correction to: Identification and distribution of gene clusters required for synthesis of sphingolipid metabolism inhibitors in diverse species of the filamentous fungus Fusarium.</title>
        <authorList>
            <person name="Kim H.S."/>
            <person name="Lohmar J.M."/>
            <person name="Busman M."/>
            <person name="Brown D.W."/>
            <person name="Naumann T.A."/>
            <person name="Divon H.H."/>
            <person name="Lysoe E."/>
            <person name="Uhlig S."/>
            <person name="Proctor R.H."/>
        </authorList>
    </citation>
    <scope>NUCLEOTIDE SEQUENCE</scope>
    <source>
        <strain evidence="5">NRRL 22465</strain>
    </source>
</reference>
<evidence type="ECO:0000259" key="4">
    <source>
        <dbReference type="Pfam" id="PF09429"/>
    </source>
</evidence>
<dbReference type="AlphaFoldDB" id="A0A8H4UBM2"/>
<dbReference type="Proteomes" id="UP000635477">
    <property type="component" value="Unassembled WGS sequence"/>
</dbReference>
<keyword evidence="2" id="KW-0472">Membrane</keyword>
<feature type="compositionally biased region" description="Basic and acidic residues" evidence="1">
    <location>
        <begin position="123"/>
        <end position="132"/>
    </location>
</feature>
<sequence length="708" mass="78887">MSRNNSSMSLLACLLATMIFTPMNAKPIGARERAWDEGNADSLRHLVVESSWFMKELLAGLENRSHMPRSDERPSRVSEKGAIIGGTIASGIILGVTVFVGVAIYKQYQIRRKLLAGYDKATENQRKNRELEATPDTSTRQSSAPDALAHESWRQTFNHPVSIPCSESVYSERSFGNISTAAQVEIVSPSQRPTIATTVPPKAASMLGVDQQSHMEHAAPSTPRQPANDSRASRQSQKIQPPPVFDPPPRATSNCTMSTLGMELLRDTMQPPAPAKFKTGPSLAGLPKPPPPAKNKHPPLAMNNLKGQSRMPSRRYFVPVFKQNGQLQSPTSPEENSGMETKAQLGRIRVSEELATIPMSSVLILFLFCWARLLVMLGLEPDHDLSEGGGARFEARSANYKDTVDDKIWRHRSSVKKEEIEDHEDWDTLRDDPNWYDNIVLSAFNRFCAKRRQERKGSLVEALGKAEIQERRNEKFARKNPERIQKQIDDLKKVTTSGGKLTGHEEQTLEGLEKELRAVKKARETLGDKAPAFGRGWNRDRDSGPGVLGKRRRGSNDATTSDEEVTDDVKAIPMPRDTPPPIPKDVLDKWYADRRAKRAAENPNLTRPIGEDKIPKRDAPVVESKTVYEAKPIVRDLRKEAVAAFVPTAVKMKLNKGQGQGGLMEPEEADRLEKEGYLKKGDDDARRHDGQGQSSRHVTMEEVDDEEA</sequence>
<evidence type="ECO:0000313" key="5">
    <source>
        <dbReference type="EMBL" id="KAF4973119.1"/>
    </source>
</evidence>
<dbReference type="OrthoDB" id="5597581at2759"/>
<feature type="transmembrane region" description="Helical" evidence="2">
    <location>
        <begin position="82"/>
        <end position="105"/>
    </location>
</feature>
<evidence type="ECO:0000313" key="6">
    <source>
        <dbReference type="Proteomes" id="UP000635477"/>
    </source>
</evidence>
<dbReference type="Pfam" id="PF09429">
    <property type="entry name" value="Wbp11"/>
    <property type="match status" value="1"/>
</dbReference>
<feature type="chain" id="PRO_5034263398" description="Wbp11/ELF5/Saf1 N-terminal domain-containing protein" evidence="3">
    <location>
        <begin position="26"/>
        <end position="708"/>
    </location>
</feature>
<dbReference type="EMBL" id="JABEYC010000872">
    <property type="protein sequence ID" value="KAF4973119.1"/>
    <property type="molecule type" value="Genomic_DNA"/>
</dbReference>
<feature type="compositionally biased region" description="Basic and acidic residues" evidence="1">
    <location>
        <begin position="585"/>
        <end position="600"/>
    </location>
</feature>
<feature type="compositionally biased region" description="Polar residues" evidence="1">
    <location>
        <begin position="222"/>
        <end position="239"/>
    </location>
</feature>
<keyword evidence="3" id="KW-0732">Signal</keyword>
<keyword evidence="6" id="KW-1185">Reference proteome</keyword>
<feature type="compositionally biased region" description="Basic and acidic residues" evidence="1">
    <location>
        <begin position="609"/>
        <end position="623"/>
    </location>
</feature>
<dbReference type="InterPro" id="IPR019007">
    <property type="entry name" value="Wbp11/ELF5/Saf1_N"/>
</dbReference>
<accession>A0A8H4UBM2</accession>